<gene>
    <name evidence="2" type="primary">LOC110803744</name>
</gene>
<proteinExistence type="predicted"/>
<dbReference type="PANTHER" id="PTHR36720:SF1">
    <property type="entry name" value="TAF RNA POLYMERASE I SUBUNIT A"/>
    <property type="match status" value="1"/>
</dbReference>
<dbReference type="GO" id="GO:0006360">
    <property type="term" value="P:transcription by RNA polymerase I"/>
    <property type="evidence" value="ECO:0007669"/>
    <property type="project" value="InterPro"/>
</dbReference>
<dbReference type="PANTHER" id="PTHR36720">
    <property type="entry name" value="TAF RNA POLYMERASE I SUBUNIT A"/>
    <property type="match status" value="1"/>
</dbReference>
<dbReference type="Proteomes" id="UP000813463">
    <property type="component" value="Chromosome 6"/>
</dbReference>
<organism evidence="1 2">
    <name type="scientific">Spinacia oleracea</name>
    <name type="common">Spinach</name>
    <dbReference type="NCBI Taxonomy" id="3562"/>
    <lineage>
        <taxon>Eukaryota</taxon>
        <taxon>Viridiplantae</taxon>
        <taxon>Streptophyta</taxon>
        <taxon>Embryophyta</taxon>
        <taxon>Tracheophyta</taxon>
        <taxon>Spermatophyta</taxon>
        <taxon>Magnoliopsida</taxon>
        <taxon>eudicotyledons</taxon>
        <taxon>Gunneridae</taxon>
        <taxon>Pentapetalae</taxon>
        <taxon>Caryophyllales</taxon>
        <taxon>Chenopodiaceae</taxon>
        <taxon>Chenopodioideae</taxon>
        <taxon>Anserineae</taxon>
        <taxon>Spinacia</taxon>
    </lineage>
</organism>
<protein>
    <submittedName>
        <fullName evidence="2">Uncharacterized protein isoform X1</fullName>
    </submittedName>
</protein>
<evidence type="ECO:0000313" key="1">
    <source>
        <dbReference type="Proteomes" id="UP000813463"/>
    </source>
</evidence>
<evidence type="ECO:0000313" key="2">
    <source>
        <dbReference type="RefSeq" id="XP_021864967.2"/>
    </source>
</evidence>
<reference evidence="1" key="1">
    <citation type="journal article" date="2021" name="Nat. Commun.">
        <title>Genomic analyses provide insights into spinach domestication and the genetic basis of agronomic traits.</title>
        <authorList>
            <person name="Cai X."/>
            <person name="Sun X."/>
            <person name="Xu C."/>
            <person name="Sun H."/>
            <person name="Wang X."/>
            <person name="Ge C."/>
            <person name="Zhang Z."/>
            <person name="Wang Q."/>
            <person name="Fei Z."/>
            <person name="Jiao C."/>
            <person name="Wang Q."/>
        </authorList>
    </citation>
    <scope>NUCLEOTIDE SEQUENCE [LARGE SCALE GENOMIC DNA]</scope>
    <source>
        <strain evidence="1">cv. Varoflay</strain>
    </source>
</reference>
<dbReference type="GO" id="GO:0000120">
    <property type="term" value="C:RNA polymerase I transcription regulator complex"/>
    <property type="evidence" value="ECO:0007669"/>
    <property type="project" value="InterPro"/>
</dbReference>
<sequence length="631" mass="72743">MMEAIEGDYLHISDGVDISDANKDFDKKPRPIHLAKSSQPLRGRRSFKRVAMLLTIPSYTLRVGSMNVYRENRMRLQYLLRKLVAQHNWVDASGVLSALLKGTCREKTPQNNRMKYWVAMELLQHMKCDPDSSRIEHLYDTWKEKIKSAKKRPLKDRSVLLEYILLCLARNNHDFARVNLHSLQQEYESARDQKSNLVMGLTNYELWYSELPNEMRLGNVEESCMPMESETMKTNSSKEIDNLKGEEAASVYETFSNLHYYSETSVVNDKDTCANANIRLDGEVSGIKPVKNIKKSQSQDFYMKSEELSVEIDGSSQHGYDQFHCSSAYNVHSMQSLLPVRVPSSDNFMDILSSRRQLFGDHYKEALKFLKLALQSPPPISEAALLPSVQLLLLGGHGKEALAIVEQSCNESSSILSFRLKARLWECFDANNYDELSACFEDVMKKDPTCRHSLARLMDLHQKGEYATERLVEMIALHLDATYGDHTSWREFALCLPKLSHCEEDRMSMCVDGEQVKSGNLHTTRFCRTPASLVEGMSGKAWKFRCKWWLNRHFSKHILASEMEEGDLQLMTYKAACASHFYGQEMQYVRKVHTYLKEQESEAEPDKMLLSFLSTHMKYSVGFFSNFVRKW</sequence>
<name>A0A9R0JBX1_SPIOL</name>
<dbReference type="RefSeq" id="XP_021864967.2">
    <property type="nucleotide sequence ID" value="XM_022009275.2"/>
</dbReference>
<accession>A0A9R0JBX1</accession>
<dbReference type="InterPro" id="IPR039495">
    <property type="entry name" value="TAF1A"/>
</dbReference>
<dbReference type="AlphaFoldDB" id="A0A9R0JBX1"/>
<keyword evidence="1" id="KW-1185">Reference proteome</keyword>
<dbReference type="Pfam" id="PF14929">
    <property type="entry name" value="TAF1_subA"/>
    <property type="match status" value="1"/>
</dbReference>
<dbReference type="KEGG" id="soe:110803744"/>
<reference evidence="2" key="2">
    <citation type="submission" date="2025-08" db="UniProtKB">
        <authorList>
            <consortium name="RefSeq"/>
        </authorList>
    </citation>
    <scope>IDENTIFICATION</scope>
    <source>
        <tissue evidence="2">Leaf</tissue>
    </source>
</reference>
<dbReference type="GeneID" id="110803744"/>